<keyword evidence="1" id="KW-0472">Membrane</keyword>
<feature type="transmembrane region" description="Helical" evidence="1">
    <location>
        <begin position="12"/>
        <end position="36"/>
    </location>
</feature>
<name>A0A0E9WUU8_ANGAN</name>
<evidence type="ECO:0000313" key="2">
    <source>
        <dbReference type="EMBL" id="JAH94197.1"/>
    </source>
</evidence>
<accession>A0A0E9WUU8</accession>
<keyword evidence="1" id="KW-1133">Transmembrane helix</keyword>
<sequence length="69" mass="8007">MRFSLVDNSPRWVRCTHIIVIITALFIRICRALWFYSTIGLLSLWARICRSISYRVAELLSSALVSFLS</sequence>
<dbReference type="AlphaFoldDB" id="A0A0E9WUU8"/>
<dbReference type="EMBL" id="GBXM01014380">
    <property type="protein sequence ID" value="JAH94197.1"/>
    <property type="molecule type" value="Transcribed_RNA"/>
</dbReference>
<reference evidence="2" key="1">
    <citation type="submission" date="2014-11" db="EMBL/GenBank/DDBJ databases">
        <authorList>
            <person name="Amaro Gonzalez C."/>
        </authorList>
    </citation>
    <scope>NUCLEOTIDE SEQUENCE</scope>
</reference>
<reference evidence="2" key="2">
    <citation type="journal article" date="2015" name="Fish Shellfish Immunol.">
        <title>Early steps in the European eel (Anguilla anguilla)-Vibrio vulnificus interaction in the gills: Role of the RtxA13 toxin.</title>
        <authorList>
            <person name="Callol A."/>
            <person name="Pajuelo D."/>
            <person name="Ebbesson L."/>
            <person name="Teles M."/>
            <person name="MacKenzie S."/>
            <person name="Amaro C."/>
        </authorList>
    </citation>
    <scope>NUCLEOTIDE SEQUENCE</scope>
</reference>
<keyword evidence="1" id="KW-0812">Transmembrane</keyword>
<organism evidence="2">
    <name type="scientific">Anguilla anguilla</name>
    <name type="common">European freshwater eel</name>
    <name type="synonym">Muraena anguilla</name>
    <dbReference type="NCBI Taxonomy" id="7936"/>
    <lineage>
        <taxon>Eukaryota</taxon>
        <taxon>Metazoa</taxon>
        <taxon>Chordata</taxon>
        <taxon>Craniata</taxon>
        <taxon>Vertebrata</taxon>
        <taxon>Euteleostomi</taxon>
        <taxon>Actinopterygii</taxon>
        <taxon>Neopterygii</taxon>
        <taxon>Teleostei</taxon>
        <taxon>Anguilliformes</taxon>
        <taxon>Anguillidae</taxon>
        <taxon>Anguilla</taxon>
    </lineage>
</organism>
<evidence type="ECO:0000256" key="1">
    <source>
        <dbReference type="SAM" id="Phobius"/>
    </source>
</evidence>
<protein>
    <submittedName>
        <fullName evidence="2">Uncharacterized protein</fullName>
    </submittedName>
</protein>
<proteinExistence type="predicted"/>